<evidence type="ECO:0000313" key="2">
    <source>
        <dbReference type="EMBL" id="KAF2688666.1"/>
    </source>
</evidence>
<keyword evidence="3" id="KW-1185">Reference proteome</keyword>
<reference evidence="2" key="1">
    <citation type="journal article" date="2020" name="Stud. Mycol.">
        <title>101 Dothideomycetes genomes: a test case for predicting lifestyles and emergence of pathogens.</title>
        <authorList>
            <person name="Haridas S."/>
            <person name="Albert R."/>
            <person name="Binder M."/>
            <person name="Bloem J."/>
            <person name="Labutti K."/>
            <person name="Salamov A."/>
            <person name="Andreopoulos B."/>
            <person name="Baker S."/>
            <person name="Barry K."/>
            <person name="Bills G."/>
            <person name="Bluhm B."/>
            <person name="Cannon C."/>
            <person name="Castanera R."/>
            <person name="Culley D."/>
            <person name="Daum C."/>
            <person name="Ezra D."/>
            <person name="Gonzalez J."/>
            <person name="Henrissat B."/>
            <person name="Kuo A."/>
            <person name="Liang C."/>
            <person name="Lipzen A."/>
            <person name="Lutzoni F."/>
            <person name="Magnuson J."/>
            <person name="Mondo S."/>
            <person name="Nolan M."/>
            <person name="Ohm R."/>
            <person name="Pangilinan J."/>
            <person name="Park H.-J."/>
            <person name="Ramirez L."/>
            <person name="Alfaro M."/>
            <person name="Sun H."/>
            <person name="Tritt A."/>
            <person name="Yoshinaga Y."/>
            <person name="Zwiers L.-H."/>
            <person name="Turgeon B."/>
            <person name="Goodwin S."/>
            <person name="Spatafora J."/>
            <person name="Crous P."/>
            <person name="Grigoriev I."/>
        </authorList>
    </citation>
    <scope>NUCLEOTIDE SEQUENCE</scope>
    <source>
        <strain evidence="2">CBS 122367</strain>
    </source>
</reference>
<dbReference type="EMBL" id="MU005573">
    <property type="protein sequence ID" value="KAF2688666.1"/>
    <property type="molecule type" value="Genomic_DNA"/>
</dbReference>
<feature type="compositionally biased region" description="Basic and acidic residues" evidence="1">
    <location>
        <begin position="74"/>
        <end position="89"/>
    </location>
</feature>
<accession>A0A6G1JDV6</accession>
<proteinExistence type="predicted"/>
<protein>
    <submittedName>
        <fullName evidence="2">Uncharacterized protein</fullName>
    </submittedName>
</protein>
<sequence length="184" mass="19741">MEGDDRGSDTESEYNGVFTPRDSDGNGDGDGGGYDSDSSSEYSQDDEPDHPPDHHVDGGSGGEGEPSSSNSAGIHDERLGGSGDGHGDGDGGNTMPLPTSAPTDQLTKVPQQGSQSRNWRLNRRRHAPSSPSPPSSPDDDPSSEPHLYGSYSVEIYINIVESVRREVFNKNQPPYLWSEYSEVM</sequence>
<dbReference type="AlphaFoldDB" id="A0A6G1JDV6"/>
<gene>
    <name evidence="2" type="ORF">K458DRAFT_400813</name>
</gene>
<organism evidence="2 3">
    <name type="scientific">Lentithecium fluviatile CBS 122367</name>
    <dbReference type="NCBI Taxonomy" id="1168545"/>
    <lineage>
        <taxon>Eukaryota</taxon>
        <taxon>Fungi</taxon>
        <taxon>Dikarya</taxon>
        <taxon>Ascomycota</taxon>
        <taxon>Pezizomycotina</taxon>
        <taxon>Dothideomycetes</taxon>
        <taxon>Pleosporomycetidae</taxon>
        <taxon>Pleosporales</taxon>
        <taxon>Massarineae</taxon>
        <taxon>Lentitheciaceae</taxon>
        <taxon>Lentithecium</taxon>
    </lineage>
</organism>
<feature type="region of interest" description="Disordered" evidence="1">
    <location>
        <begin position="1"/>
        <end position="147"/>
    </location>
</feature>
<dbReference type="Proteomes" id="UP000799291">
    <property type="component" value="Unassembled WGS sequence"/>
</dbReference>
<name>A0A6G1JDV6_9PLEO</name>
<evidence type="ECO:0000313" key="3">
    <source>
        <dbReference type="Proteomes" id="UP000799291"/>
    </source>
</evidence>
<feature type="compositionally biased region" description="Polar residues" evidence="1">
    <location>
        <begin position="96"/>
        <end position="119"/>
    </location>
</feature>
<evidence type="ECO:0000256" key="1">
    <source>
        <dbReference type="SAM" id="MobiDB-lite"/>
    </source>
</evidence>